<feature type="compositionally biased region" description="Polar residues" evidence="19">
    <location>
        <begin position="1086"/>
        <end position="1096"/>
    </location>
</feature>
<organism evidence="23 24">
    <name type="scientific">Cannabis sativa</name>
    <name type="common">Hemp</name>
    <name type="synonym">Marijuana</name>
    <dbReference type="NCBI Taxonomy" id="3483"/>
    <lineage>
        <taxon>Eukaryota</taxon>
        <taxon>Viridiplantae</taxon>
        <taxon>Streptophyta</taxon>
        <taxon>Embryophyta</taxon>
        <taxon>Tracheophyta</taxon>
        <taxon>Spermatophyta</taxon>
        <taxon>Magnoliopsida</taxon>
        <taxon>eudicotyledons</taxon>
        <taxon>Gunneridae</taxon>
        <taxon>Pentapetalae</taxon>
        <taxon>rosids</taxon>
        <taxon>fabids</taxon>
        <taxon>Rosales</taxon>
        <taxon>Cannabaceae</taxon>
        <taxon>Cannabis</taxon>
    </lineage>
</organism>
<dbReference type="GO" id="GO:0030247">
    <property type="term" value="F:polysaccharide binding"/>
    <property type="evidence" value="ECO:0007669"/>
    <property type="project" value="InterPro"/>
</dbReference>
<keyword evidence="12 20" id="KW-1133">Transmembrane helix</keyword>
<evidence type="ECO:0000256" key="20">
    <source>
        <dbReference type="SAM" id="Phobius"/>
    </source>
</evidence>
<dbReference type="Proteomes" id="UP000583929">
    <property type="component" value="Unassembled WGS sequence"/>
</dbReference>
<evidence type="ECO:0000313" key="24">
    <source>
        <dbReference type="Proteomes" id="UP000583929"/>
    </source>
</evidence>
<keyword evidence="7 20" id="KW-0812">Transmembrane</keyword>
<dbReference type="InterPro" id="IPR025287">
    <property type="entry name" value="WAK_GUB"/>
</dbReference>
<comment type="caution">
    <text evidence="23">The sequence shown here is derived from an EMBL/GenBank/DDBJ whole genome shotgun (WGS) entry which is preliminary data.</text>
</comment>
<keyword evidence="6" id="KW-0808">Transferase</keyword>
<dbReference type="CDD" id="cd14066">
    <property type="entry name" value="STKc_IRAK"/>
    <property type="match status" value="1"/>
</dbReference>
<keyword evidence="8 21" id="KW-0732">Signal</keyword>
<evidence type="ECO:0000256" key="7">
    <source>
        <dbReference type="ARBA" id="ARBA00022692"/>
    </source>
</evidence>
<comment type="catalytic activity">
    <reaction evidence="17">
        <text>L-seryl-[protein] + ATP = O-phospho-L-seryl-[protein] + ADP + H(+)</text>
        <dbReference type="Rhea" id="RHEA:17989"/>
        <dbReference type="Rhea" id="RHEA-COMP:9863"/>
        <dbReference type="Rhea" id="RHEA-COMP:11604"/>
        <dbReference type="ChEBI" id="CHEBI:15378"/>
        <dbReference type="ChEBI" id="CHEBI:29999"/>
        <dbReference type="ChEBI" id="CHEBI:30616"/>
        <dbReference type="ChEBI" id="CHEBI:83421"/>
        <dbReference type="ChEBI" id="CHEBI:456216"/>
        <dbReference type="EC" id="2.7.11.1"/>
    </reaction>
</comment>
<dbReference type="InterPro" id="IPR000719">
    <property type="entry name" value="Prot_kinase_dom"/>
</dbReference>
<keyword evidence="13 20" id="KW-0472">Membrane</keyword>
<dbReference type="InterPro" id="IPR011009">
    <property type="entry name" value="Kinase-like_dom_sf"/>
</dbReference>
<comment type="subcellular location">
    <subcellularLocation>
        <location evidence="1">Cell membrane</location>
        <topology evidence="1">Single-pass type I membrane protein</topology>
    </subcellularLocation>
</comment>
<evidence type="ECO:0000256" key="16">
    <source>
        <dbReference type="ARBA" id="ARBA00047899"/>
    </source>
</evidence>
<evidence type="ECO:0000313" key="23">
    <source>
        <dbReference type="EMBL" id="KAF4356317.1"/>
    </source>
</evidence>
<evidence type="ECO:0000256" key="8">
    <source>
        <dbReference type="ARBA" id="ARBA00022729"/>
    </source>
</evidence>
<keyword evidence="9 18" id="KW-0547">Nucleotide-binding</keyword>
<feature type="binding site" evidence="18">
    <location>
        <position position="799"/>
    </location>
    <ligand>
        <name>ATP</name>
        <dbReference type="ChEBI" id="CHEBI:30616"/>
    </ligand>
</feature>
<evidence type="ECO:0000256" key="12">
    <source>
        <dbReference type="ARBA" id="ARBA00022989"/>
    </source>
</evidence>
<evidence type="ECO:0000256" key="13">
    <source>
        <dbReference type="ARBA" id="ARBA00023136"/>
    </source>
</evidence>
<keyword evidence="15" id="KW-0325">Glycoprotein</keyword>
<evidence type="ECO:0000256" key="15">
    <source>
        <dbReference type="ARBA" id="ARBA00023180"/>
    </source>
</evidence>
<dbReference type="FunFam" id="1.10.510.10:FF:000161">
    <property type="entry name" value="Wall-associated receptor kinase-like 20"/>
    <property type="match status" value="1"/>
</dbReference>
<feature type="transmembrane region" description="Helical" evidence="20">
    <location>
        <begin position="677"/>
        <end position="700"/>
    </location>
</feature>
<accession>A0A7J6ECZ4</accession>
<dbReference type="SMART" id="SM00220">
    <property type="entry name" value="S_TKc"/>
    <property type="match status" value="1"/>
</dbReference>
<dbReference type="Pfam" id="PF14380">
    <property type="entry name" value="WAK_assoc"/>
    <property type="match status" value="2"/>
</dbReference>
<dbReference type="InterPro" id="IPR032872">
    <property type="entry name" value="WAK_assoc_C"/>
</dbReference>
<dbReference type="FunFam" id="3.30.200.20:FF:000214">
    <property type="entry name" value="WAK1-OsWAK receptor-like cytoplasmic kinase (OsWAK-RLCK)"/>
    <property type="match status" value="1"/>
</dbReference>
<dbReference type="EC" id="2.7.11.1" evidence="2"/>
<keyword evidence="3" id="KW-1003">Cell membrane</keyword>
<dbReference type="PANTHER" id="PTHR46008:SF20">
    <property type="entry name" value="PROTEIN KINASE DOMAIN-CONTAINING PROTEIN"/>
    <property type="match status" value="1"/>
</dbReference>
<keyword evidence="24" id="KW-1185">Reference proteome</keyword>
<keyword evidence="14" id="KW-0675">Receptor</keyword>
<reference evidence="23 24" key="1">
    <citation type="journal article" date="2020" name="bioRxiv">
        <title>Sequence and annotation of 42 cannabis genomes reveals extensive copy number variation in cannabinoid synthesis and pathogen resistance genes.</title>
        <authorList>
            <person name="Mckernan K.J."/>
            <person name="Helbert Y."/>
            <person name="Kane L.T."/>
            <person name="Ebling H."/>
            <person name="Zhang L."/>
            <person name="Liu B."/>
            <person name="Eaton Z."/>
            <person name="Mclaughlin S."/>
            <person name="Kingan S."/>
            <person name="Baybayan P."/>
            <person name="Concepcion G."/>
            <person name="Jordan M."/>
            <person name="Riva A."/>
            <person name="Barbazuk W."/>
            <person name="Harkins T."/>
        </authorList>
    </citation>
    <scope>NUCLEOTIDE SEQUENCE [LARGE SCALE GENOMIC DNA]</scope>
    <source>
        <strain evidence="24">cv. Jamaican Lion 4</strain>
        <tissue evidence="23">Leaf</tissue>
    </source>
</reference>
<gene>
    <name evidence="23" type="ORF">G4B88_030136</name>
</gene>
<dbReference type="PROSITE" id="PS00108">
    <property type="entry name" value="PROTEIN_KINASE_ST"/>
    <property type="match status" value="1"/>
</dbReference>
<dbReference type="GO" id="GO:0005524">
    <property type="term" value="F:ATP binding"/>
    <property type="evidence" value="ECO:0007669"/>
    <property type="project" value="UniProtKB-UniRule"/>
</dbReference>
<evidence type="ECO:0000256" key="17">
    <source>
        <dbReference type="ARBA" id="ARBA00048679"/>
    </source>
</evidence>
<keyword evidence="4" id="KW-0723">Serine/threonine-protein kinase</keyword>
<dbReference type="GO" id="GO:0005886">
    <property type="term" value="C:plasma membrane"/>
    <property type="evidence" value="ECO:0007669"/>
    <property type="project" value="UniProtKB-SubCell"/>
</dbReference>
<dbReference type="Gene3D" id="3.30.200.20">
    <property type="entry name" value="Phosphorylase Kinase, domain 1"/>
    <property type="match status" value="1"/>
</dbReference>
<evidence type="ECO:0000256" key="19">
    <source>
        <dbReference type="SAM" id="MobiDB-lite"/>
    </source>
</evidence>
<keyword evidence="5" id="KW-0597">Phosphoprotein</keyword>
<sequence>MIHKLLLISFCLLLLLVSNLFHPSFSLDLYSACSNKYRCGSIGDVDFPFWGDGRPEYCGHPKLKLGCQGNNATIEIEGIKYQVLEIEKETPIIKIARVDFLNNGICSPLYGDTTLDKDIFEYAPASEAITIFYGCNSTDNMYGGFDCNPGGKSFILPGNNTMEKIDAHFSCRSNVIVRVSDPVQTYAEFMNSTLIEEALKEGYPVSYKVEFAGCENCRKSGGVCGYDWGVNRTTCYCQGDLSPVLKDVCPSPPESGDTKLGTPPNSVTAVFSFILVWLNRIWTIEFRNGKPKQMNLSYPFWGEGRPVYCGHPDFELKCSGDAPEITIDSIDYRVIEIISDERKLTVVRDDYWDNLCPDDRQNATWNTSLFRYGVGSQNLTLYYGCPSSLLTEMISAKQFSCPGDRTGVTNVYATDSMRSAVADIPSCGEGVVLRILDSAANKLETPNLTTDDVSGAIDLGFGIEWNANNSYCEECLRSEGVCGTDNTTRQFKCYCKDRAYNARCGSDTFSATSSVFTHHQLPNGISTLHSTLHSFPMHSIPISPVTIAGFLFFFLLSGHVTASEDSSSDCNTTFNCGPLRNISYPFIGDDLPERCRLSEFPLSCVNILNELTINLVKYRVVQLNTSDQTLSLARLDLWNETCPHEFCRFDSNSNKYICVCGNRPYLMPGSKEQTPKVVGLSIAGACILGIFIGGFAYYFIQRRKRQGAVTKSKDISATPSSKSLINSSTNFSRSTPTDSYSFSKSDIEKGSTYFGTQVFSYTELEEATDNFDPSKELGEGGFGTVYYGKLGDGREVAVKRLYENNFKRVEQFMNEVEILTRLEHKNLVKLYGCTSRRSRELLLVYEFIPNGTVADHLHGKQSTSSVMSWPVRLSVAIETADALAYLHRSDIIHRDVKTNNILLDNEFRVKVADFGLSRLFPTDVTHVSTAPQGTPGYVDPEYYQCYQLTDKSDVYSFGVVLAELISSLQAVDTNRHRHDINLASMAITRIQNHAVNELIDPSLGFDKDFTVRKMTTAVAELAFRCLQQDKDMRPSMDEVVAALKAIKNEAFVIQRAEVVDIRSDDIGLLKNLPPPLSPDSVGNDKYGSNSTTPNSY</sequence>
<dbReference type="Pfam" id="PF07714">
    <property type="entry name" value="PK_Tyr_Ser-Thr"/>
    <property type="match status" value="1"/>
</dbReference>
<dbReference type="Gene3D" id="1.10.510.10">
    <property type="entry name" value="Transferase(Phosphotransferase) domain 1"/>
    <property type="match status" value="1"/>
</dbReference>
<feature type="signal peptide" evidence="21">
    <location>
        <begin position="1"/>
        <end position="26"/>
    </location>
</feature>
<evidence type="ECO:0000256" key="6">
    <source>
        <dbReference type="ARBA" id="ARBA00022679"/>
    </source>
</evidence>
<feature type="domain" description="Protein kinase" evidence="22">
    <location>
        <begin position="771"/>
        <end position="1052"/>
    </location>
</feature>
<evidence type="ECO:0000256" key="2">
    <source>
        <dbReference type="ARBA" id="ARBA00012513"/>
    </source>
</evidence>
<evidence type="ECO:0000256" key="14">
    <source>
        <dbReference type="ARBA" id="ARBA00023170"/>
    </source>
</evidence>
<feature type="region of interest" description="Disordered" evidence="19">
    <location>
        <begin position="1072"/>
        <end position="1096"/>
    </location>
</feature>
<dbReference type="AlphaFoldDB" id="A0A7J6ECZ4"/>
<protein>
    <recommendedName>
        <fullName evidence="2">non-specific serine/threonine protein kinase</fullName>
        <ecNumber evidence="2">2.7.11.1</ecNumber>
    </recommendedName>
</protein>
<dbReference type="InterPro" id="IPR008271">
    <property type="entry name" value="Ser/Thr_kinase_AS"/>
</dbReference>
<evidence type="ECO:0000256" key="3">
    <source>
        <dbReference type="ARBA" id="ARBA00022475"/>
    </source>
</evidence>
<dbReference type="Pfam" id="PF13947">
    <property type="entry name" value="GUB_WAK_bind"/>
    <property type="match status" value="3"/>
</dbReference>
<dbReference type="EMBL" id="JAATIQ010000432">
    <property type="protein sequence ID" value="KAF4356317.1"/>
    <property type="molecule type" value="Genomic_DNA"/>
</dbReference>
<dbReference type="InterPro" id="IPR017441">
    <property type="entry name" value="Protein_kinase_ATP_BS"/>
</dbReference>
<dbReference type="InterPro" id="IPR001245">
    <property type="entry name" value="Ser-Thr/Tyr_kinase_cat_dom"/>
</dbReference>
<feature type="transmembrane region" description="Helical" evidence="20">
    <location>
        <begin position="535"/>
        <end position="556"/>
    </location>
</feature>
<evidence type="ECO:0000256" key="4">
    <source>
        <dbReference type="ARBA" id="ARBA00022527"/>
    </source>
</evidence>
<dbReference type="SUPFAM" id="SSF56112">
    <property type="entry name" value="Protein kinase-like (PK-like)"/>
    <property type="match status" value="1"/>
</dbReference>
<evidence type="ECO:0000259" key="22">
    <source>
        <dbReference type="PROSITE" id="PS50011"/>
    </source>
</evidence>
<proteinExistence type="predicted"/>
<dbReference type="PANTHER" id="PTHR46008">
    <property type="entry name" value="LEAF RUST 10 DISEASE-RESISTANCE LOCUS RECEPTOR-LIKE PROTEIN KINASE-LIKE 1.4"/>
    <property type="match status" value="1"/>
</dbReference>
<keyword evidence="10" id="KW-0418">Kinase</keyword>
<evidence type="ECO:0000256" key="1">
    <source>
        <dbReference type="ARBA" id="ARBA00004251"/>
    </source>
</evidence>
<feature type="chain" id="PRO_5029836565" description="non-specific serine/threonine protein kinase" evidence="21">
    <location>
        <begin position="27"/>
        <end position="1096"/>
    </location>
</feature>
<evidence type="ECO:0000256" key="5">
    <source>
        <dbReference type="ARBA" id="ARBA00022553"/>
    </source>
</evidence>
<dbReference type="PROSITE" id="PS50011">
    <property type="entry name" value="PROTEIN_KINASE_DOM"/>
    <property type="match status" value="1"/>
</dbReference>
<dbReference type="PROSITE" id="PS00107">
    <property type="entry name" value="PROTEIN_KINASE_ATP"/>
    <property type="match status" value="1"/>
</dbReference>
<comment type="catalytic activity">
    <reaction evidence="16">
        <text>L-threonyl-[protein] + ATP = O-phospho-L-threonyl-[protein] + ADP + H(+)</text>
        <dbReference type="Rhea" id="RHEA:46608"/>
        <dbReference type="Rhea" id="RHEA-COMP:11060"/>
        <dbReference type="Rhea" id="RHEA-COMP:11605"/>
        <dbReference type="ChEBI" id="CHEBI:15378"/>
        <dbReference type="ChEBI" id="CHEBI:30013"/>
        <dbReference type="ChEBI" id="CHEBI:30616"/>
        <dbReference type="ChEBI" id="CHEBI:61977"/>
        <dbReference type="ChEBI" id="CHEBI:456216"/>
        <dbReference type="EC" id="2.7.11.1"/>
    </reaction>
</comment>
<evidence type="ECO:0000256" key="10">
    <source>
        <dbReference type="ARBA" id="ARBA00022777"/>
    </source>
</evidence>
<dbReference type="GO" id="GO:0004674">
    <property type="term" value="F:protein serine/threonine kinase activity"/>
    <property type="evidence" value="ECO:0007669"/>
    <property type="project" value="UniProtKB-KW"/>
</dbReference>
<evidence type="ECO:0000256" key="18">
    <source>
        <dbReference type="PROSITE-ProRule" id="PRU10141"/>
    </source>
</evidence>
<evidence type="ECO:0000256" key="11">
    <source>
        <dbReference type="ARBA" id="ARBA00022840"/>
    </source>
</evidence>
<evidence type="ECO:0000256" key="21">
    <source>
        <dbReference type="SAM" id="SignalP"/>
    </source>
</evidence>
<evidence type="ECO:0000256" key="9">
    <source>
        <dbReference type="ARBA" id="ARBA00022741"/>
    </source>
</evidence>
<keyword evidence="11 18" id="KW-0067">ATP-binding</keyword>
<name>A0A7J6ECZ4_CANSA</name>